<proteinExistence type="predicted"/>
<gene>
    <name evidence="2" type="ORF">Trco_007257</name>
</gene>
<dbReference type="AlphaFoldDB" id="A0A9P8QFP8"/>
<feature type="compositionally biased region" description="Polar residues" evidence="1">
    <location>
        <begin position="160"/>
        <end position="169"/>
    </location>
</feature>
<keyword evidence="3" id="KW-1185">Reference proteome</keyword>
<feature type="compositionally biased region" description="Low complexity" evidence="1">
    <location>
        <begin position="1"/>
        <end position="18"/>
    </location>
</feature>
<dbReference type="OrthoDB" id="4900209at2759"/>
<accession>A0A9P8QFP8</accession>
<name>A0A9P8QFP8_9HYPO</name>
<feature type="region of interest" description="Disordered" evidence="1">
    <location>
        <begin position="1"/>
        <end position="21"/>
    </location>
</feature>
<sequence length="219" mass="24315">MAPEGSPASGDTSASSSSMEEWIYDDYQQCKQPVRSLANTHMPPPNDMDGDCDGDEFDEDDFDRLELDFGFDFYGSIFDAVGDASVPLPPIPDTAGPSPVAAQKPPSSHQEDDCRSALQCANPFTVTRKPNSTTPPRSAWWQSRWSRQVQSPLRAEDDSNGNSRAGNSGDNEDDPREYVIVDREEEEDLMDSCLNFIGRLDHVMFPTSRGPEFLRAEKL</sequence>
<evidence type="ECO:0000313" key="3">
    <source>
        <dbReference type="Proteomes" id="UP000827724"/>
    </source>
</evidence>
<evidence type="ECO:0000313" key="2">
    <source>
        <dbReference type="EMBL" id="KAH6603811.1"/>
    </source>
</evidence>
<evidence type="ECO:0000256" key="1">
    <source>
        <dbReference type="SAM" id="MobiDB-lite"/>
    </source>
</evidence>
<comment type="caution">
    <text evidence="2">The sequence shown here is derived from an EMBL/GenBank/DDBJ whole genome shotgun (WGS) entry which is preliminary data.</text>
</comment>
<feature type="compositionally biased region" description="Acidic residues" evidence="1">
    <location>
        <begin position="48"/>
        <end position="59"/>
    </location>
</feature>
<dbReference type="Proteomes" id="UP000827724">
    <property type="component" value="Unassembled WGS sequence"/>
</dbReference>
<feature type="region of interest" description="Disordered" evidence="1">
    <location>
        <begin position="37"/>
        <end position="59"/>
    </location>
</feature>
<feature type="compositionally biased region" description="Polar residues" evidence="1">
    <location>
        <begin position="122"/>
        <end position="151"/>
    </location>
</feature>
<reference evidence="2" key="1">
    <citation type="submission" date="2021-08" db="EMBL/GenBank/DDBJ databases">
        <title>Chromosome-Level Trichoderma cornu-damae using Hi-C Data.</title>
        <authorList>
            <person name="Kim C.S."/>
        </authorList>
    </citation>
    <scope>NUCLEOTIDE SEQUENCE</scope>
    <source>
        <strain evidence="2">KA19-0412C</strain>
    </source>
</reference>
<protein>
    <submittedName>
        <fullName evidence="2">Uncharacterized protein</fullName>
    </submittedName>
</protein>
<dbReference type="EMBL" id="JAIWOZ010000006">
    <property type="protein sequence ID" value="KAH6603811.1"/>
    <property type="molecule type" value="Genomic_DNA"/>
</dbReference>
<feature type="region of interest" description="Disordered" evidence="1">
    <location>
        <begin position="82"/>
        <end position="177"/>
    </location>
</feature>
<organism evidence="2 3">
    <name type="scientific">Trichoderma cornu-damae</name>
    <dbReference type="NCBI Taxonomy" id="654480"/>
    <lineage>
        <taxon>Eukaryota</taxon>
        <taxon>Fungi</taxon>
        <taxon>Dikarya</taxon>
        <taxon>Ascomycota</taxon>
        <taxon>Pezizomycotina</taxon>
        <taxon>Sordariomycetes</taxon>
        <taxon>Hypocreomycetidae</taxon>
        <taxon>Hypocreales</taxon>
        <taxon>Hypocreaceae</taxon>
        <taxon>Trichoderma</taxon>
    </lineage>
</organism>